<keyword evidence="2" id="KW-1185">Reference proteome</keyword>
<evidence type="ECO:0008006" key="3">
    <source>
        <dbReference type="Google" id="ProtNLM"/>
    </source>
</evidence>
<accession>A0A0R2JMV6</accession>
<name>A0A0R2JMV6_9LACO</name>
<dbReference type="EMBL" id="JQBP01000001">
    <property type="protein sequence ID" value="KRN75770.1"/>
    <property type="molecule type" value="Genomic_DNA"/>
</dbReference>
<dbReference type="Proteomes" id="UP000051655">
    <property type="component" value="Unassembled WGS sequence"/>
</dbReference>
<sequence length="58" mass="6728">MIYELFDGRNIATNTNETLERFEQKNNFNNVASIHGLRHFHASYLLSKGITFQNALAR</sequence>
<reference evidence="1 2" key="1">
    <citation type="journal article" date="2015" name="Genome Announc.">
        <title>Expanding the biotechnology potential of lactobacilli through comparative genomics of 213 strains and associated genera.</title>
        <authorList>
            <person name="Sun Z."/>
            <person name="Harris H.M."/>
            <person name="McCann A."/>
            <person name="Guo C."/>
            <person name="Argimon S."/>
            <person name="Zhang W."/>
            <person name="Yang X."/>
            <person name="Jeffery I.B."/>
            <person name="Cooney J.C."/>
            <person name="Kagawa T.F."/>
            <person name="Liu W."/>
            <person name="Song Y."/>
            <person name="Salvetti E."/>
            <person name="Wrobel A."/>
            <person name="Rasinkangas P."/>
            <person name="Parkhill J."/>
            <person name="Rea M.C."/>
            <person name="O'Sullivan O."/>
            <person name="Ritari J."/>
            <person name="Douillard F.P."/>
            <person name="Paul Ross R."/>
            <person name="Yang R."/>
            <person name="Briner A.E."/>
            <person name="Felis G.E."/>
            <person name="de Vos W.M."/>
            <person name="Barrangou R."/>
            <person name="Klaenhammer T.R."/>
            <person name="Caufield P.W."/>
            <person name="Cui Y."/>
            <person name="Zhang H."/>
            <person name="O'Toole P.W."/>
        </authorList>
    </citation>
    <scope>NUCLEOTIDE SEQUENCE [LARGE SCALE GENOMIC DNA]</scope>
    <source>
        <strain evidence="1 2">DSM 20593</strain>
    </source>
</reference>
<proteinExistence type="predicted"/>
<organism evidence="1 2">
    <name type="scientific">Weissella kandleri</name>
    <dbReference type="NCBI Taxonomy" id="1616"/>
    <lineage>
        <taxon>Bacteria</taxon>
        <taxon>Bacillati</taxon>
        <taxon>Bacillota</taxon>
        <taxon>Bacilli</taxon>
        <taxon>Lactobacillales</taxon>
        <taxon>Lactobacillaceae</taxon>
        <taxon>Weissella</taxon>
    </lineage>
</organism>
<dbReference type="AlphaFoldDB" id="A0A0R2JMV6"/>
<evidence type="ECO:0000313" key="2">
    <source>
        <dbReference type="Proteomes" id="UP000051655"/>
    </source>
</evidence>
<comment type="caution">
    <text evidence="1">The sequence shown here is derived from an EMBL/GenBank/DDBJ whole genome shotgun (WGS) entry which is preliminary data.</text>
</comment>
<gene>
    <name evidence="1" type="ORF">IV73_GL000269</name>
</gene>
<evidence type="ECO:0000313" key="1">
    <source>
        <dbReference type="EMBL" id="KRN75770.1"/>
    </source>
</evidence>
<protein>
    <recommendedName>
        <fullName evidence="3">Tyr recombinase domain-containing protein</fullName>
    </recommendedName>
</protein>